<reference evidence="3 4" key="2">
    <citation type="journal article" date="2011" name="J. Bacteriol.">
        <title>Genomes of three methylotrophs from a single niche uncover genetic and metabolic divergence of Methylophilaceae.</title>
        <authorList>
            <person name="Lapidus A."/>
            <person name="Clum A."/>
            <person name="Labutti K."/>
            <person name="Kaluzhnaya M.G."/>
            <person name="Lim S."/>
            <person name="Beck D.A."/>
            <person name="Glavina Del Rio T."/>
            <person name="Nolan M."/>
            <person name="Mavromatis K."/>
            <person name="Huntemann M."/>
            <person name="Lucas S."/>
            <person name="Lidstrom M.E."/>
            <person name="Ivanova N."/>
            <person name="Chistoserdova L."/>
        </authorList>
    </citation>
    <scope>NUCLEOTIDE SEQUENCE [LARGE SCALE GENOMIC DNA]</scope>
    <source>
        <strain evidence="3 4">SIP3-4</strain>
    </source>
</reference>
<reference evidence="4" key="1">
    <citation type="submission" date="2009-07" db="EMBL/GenBank/DDBJ databases">
        <title>Complete sequence of chromosome of Methylovorus sp. SIP3-4.</title>
        <authorList>
            <person name="Lucas S."/>
            <person name="Copeland A."/>
            <person name="Lapidus A."/>
            <person name="Glavina del Rio T."/>
            <person name="Tice H."/>
            <person name="Bruce D."/>
            <person name="Goodwin L."/>
            <person name="Pitluck S."/>
            <person name="Clum A."/>
            <person name="Larimer F."/>
            <person name="Land M."/>
            <person name="Hauser L."/>
            <person name="Kyrpides N."/>
            <person name="Mikhailova N."/>
            <person name="Kayluzhnaya M."/>
            <person name="Chistoserdova L."/>
        </authorList>
    </citation>
    <scope>NUCLEOTIDE SEQUENCE [LARGE SCALE GENOMIC DNA]</scope>
    <source>
        <strain evidence="4">SIP3-4</strain>
    </source>
</reference>
<evidence type="ECO:0000313" key="3">
    <source>
        <dbReference type="EMBL" id="ACT50731.1"/>
    </source>
</evidence>
<evidence type="ECO:0000256" key="2">
    <source>
        <dbReference type="SAM" id="Phobius"/>
    </source>
</evidence>
<evidence type="ECO:0000256" key="1">
    <source>
        <dbReference type="SAM" id="Coils"/>
    </source>
</evidence>
<proteinExistence type="predicted"/>
<organism evidence="3 4">
    <name type="scientific">Methylovorus glucosotrophus (strain SIP3-4)</name>
    <dbReference type="NCBI Taxonomy" id="582744"/>
    <lineage>
        <taxon>Bacteria</taxon>
        <taxon>Pseudomonadati</taxon>
        <taxon>Pseudomonadota</taxon>
        <taxon>Betaproteobacteria</taxon>
        <taxon>Nitrosomonadales</taxon>
        <taxon>Methylophilaceae</taxon>
        <taxon>Methylovorus</taxon>
    </lineage>
</organism>
<evidence type="ECO:0000313" key="4">
    <source>
        <dbReference type="Proteomes" id="UP000002743"/>
    </source>
</evidence>
<keyword evidence="4" id="KW-1185">Reference proteome</keyword>
<sequence length="352" mass="38541">MNRKIITIISLQAILIITMFWVIVFYGKDEYEAYTREQEEEIENPSRVTTEHGATIVTLNAEARQQSDIQLGKARPAQQSARLPALGTVLAIDGLIELRTRYMASRADAQQTQASLQNTRQEYERLQQLNQDDQNVSIRAVMAAEALYKTDLAKLQAANTASRNAEDALRQQWGATLATEATKDRSALLDALLSYREVLIRITLPFDAPEPSAGSHLSLTPTGSSGQAVQASFVSIAPVSDAGLAGKTYFYRASASALRSGMRVSASLTTSQAHSGMLVPASAVVWYGGKPWVYIQTAPDKFKRLSIEGAAEAENGWFVAGVLQQDSVIVVSGVQLLLSEELRYQIKNENED</sequence>
<keyword evidence="2" id="KW-1133">Transmembrane helix</keyword>
<dbReference type="OrthoDB" id="7059230at2"/>
<keyword evidence="2" id="KW-0812">Transmembrane</keyword>
<name>C6XDV6_METGS</name>
<dbReference type="AlphaFoldDB" id="C6XDV6"/>
<dbReference type="Gene3D" id="2.40.420.20">
    <property type="match status" value="1"/>
</dbReference>
<accession>C6XDV6</accession>
<keyword evidence="1" id="KW-0175">Coiled coil</keyword>
<dbReference type="RefSeq" id="WP_015830171.1">
    <property type="nucleotide sequence ID" value="NC_012969.1"/>
</dbReference>
<feature type="coiled-coil region" evidence="1">
    <location>
        <begin position="106"/>
        <end position="136"/>
    </location>
</feature>
<dbReference type="eggNOG" id="COG0845">
    <property type="taxonomic scope" value="Bacteria"/>
</dbReference>
<dbReference type="HOGENOM" id="CLU_061990_0_0_4"/>
<dbReference type="Proteomes" id="UP000002743">
    <property type="component" value="Chromosome"/>
</dbReference>
<feature type="transmembrane region" description="Helical" evidence="2">
    <location>
        <begin position="6"/>
        <end position="26"/>
    </location>
</feature>
<protein>
    <submittedName>
        <fullName evidence="3">Uncharacterized protein</fullName>
    </submittedName>
</protein>
<dbReference type="EMBL" id="CP001674">
    <property type="protein sequence ID" value="ACT50731.1"/>
    <property type="molecule type" value="Genomic_DNA"/>
</dbReference>
<keyword evidence="2" id="KW-0472">Membrane</keyword>
<gene>
    <name evidence="3" type="ordered locus">Msip34_1486</name>
</gene>
<dbReference type="KEGG" id="mei:Msip34_1486"/>
<dbReference type="STRING" id="582744.Msip34_1486"/>